<sequence length="402" mass="44238">MKYLVILADGFADHPIERLGGKTPMMAAKTPHIDQLCCISKSGMLKTVPDSLHPGSEVANMTIMGYDAATYYQGRGVLEAAALGIDFSEDDLVFRCNLVSEEDGILLNHSAGHISTEEAKELIDELNDKLGDDRVQFYSGVSYRHVLIVKGGQNGIQCTPPHDHPGEKVEDYLPTPASGHETAELLRDLMMKSKSVLDNHPVNTKRKEKGKAVANMIWPWSAGFKPSMPTLKELYGLQSGVVISAVDLIHGLGKLGGLQSVFVEGATGLFDTNYSGKAEAALKALEENEYVYLHIEAPDEAGHEGDVDLKIKTLEDIDQLVVKPVLEYLAKHKDDLSIAMLPDHPTPCEIRTHTRDFVPFMIYRPGVEPDLVQEYDEESAKKGGFRSLDQTEFMKVFLSGSK</sequence>
<dbReference type="InterPro" id="IPR004456">
    <property type="entry name" value="Pglycerate_mutase_ApgM"/>
</dbReference>
<comment type="function">
    <text evidence="2">Catalyzes the interconversion of 2-phosphoglycerate and 3-phosphoglycerate.</text>
</comment>
<dbReference type="InterPro" id="IPR006124">
    <property type="entry name" value="Metalloenzyme"/>
</dbReference>
<dbReference type="Pfam" id="PF10143">
    <property type="entry name" value="PhosphMutase"/>
    <property type="match status" value="1"/>
</dbReference>
<evidence type="ECO:0000259" key="7">
    <source>
        <dbReference type="Pfam" id="PF01676"/>
    </source>
</evidence>
<evidence type="ECO:0000313" key="9">
    <source>
        <dbReference type="Proteomes" id="UP000708576"/>
    </source>
</evidence>
<evidence type="ECO:0000256" key="4">
    <source>
        <dbReference type="ARBA" id="ARBA00005524"/>
    </source>
</evidence>
<gene>
    <name evidence="8" type="ORF">KEM10_04750</name>
</gene>
<name>A0ABS5JRV5_9BACT</name>
<dbReference type="PANTHER" id="PTHR31209:SF4">
    <property type="entry name" value="2,3-BISPHOSPHOGLYCERATE-INDEPENDENT PHOSPHOGLYCERATE MUTASE"/>
    <property type="match status" value="1"/>
</dbReference>
<keyword evidence="6 8" id="KW-0413">Isomerase</keyword>
<dbReference type="RefSeq" id="WP_212214156.1">
    <property type="nucleotide sequence ID" value="NZ_JAGUCO010000002.1"/>
</dbReference>
<accession>A0ABS5JRV5</accession>
<dbReference type="NCBIfam" id="NF003242">
    <property type="entry name" value="PRK04200.1"/>
    <property type="match status" value="1"/>
</dbReference>
<dbReference type="NCBIfam" id="TIGR02535">
    <property type="entry name" value="hyp_Hser_kinase"/>
    <property type="match status" value="1"/>
</dbReference>
<dbReference type="InterPro" id="IPR023665">
    <property type="entry name" value="ApgAM_prokaryotes"/>
</dbReference>
<dbReference type="PIRSF" id="PIRSF006392">
    <property type="entry name" value="IPGAM_arch"/>
    <property type="match status" value="1"/>
</dbReference>
<keyword evidence="5" id="KW-0324">Glycolysis</keyword>
<dbReference type="PANTHER" id="PTHR31209">
    <property type="entry name" value="COFACTOR-INDEPENDENT PHOSPHOGLYCERATE MUTASE"/>
    <property type="match status" value="1"/>
</dbReference>
<dbReference type="EC" id="5.4.2.12" evidence="8"/>
<comment type="catalytic activity">
    <reaction evidence="1">
        <text>(2R)-2-phosphoglycerate = (2R)-3-phosphoglycerate</text>
        <dbReference type="Rhea" id="RHEA:15901"/>
        <dbReference type="ChEBI" id="CHEBI:58272"/>
        <dbReference type="ChEBI" id="CHEBI:58289"/>
        <dbReference type="EC" id="5.4.2.12"/>
    </reaction>
</comment>
<dbReference type="SUPFAM" id="SSF53649">
    <property type="entry name" value="Alkaline phosphatase-like"/>
    <property type="match status" value="1"/>
</dbReference>
<comment type="caution">
    <text evidence="8">The sequence shown here is derived from an EMBL/GenBank/DDBJ whole genome shotgun (WGS) entry which is preliminary data.</text>
</comment>
<dbReference type="NCBIfam" id="TIGR00306">
    <property type="entry name" value="apgM"/>
    <property type="match status" value="1"/>
</dbReference>
<evidence type="ECO:0000256" key="1">
    <source>
        <dbReference type="ARBA" id="ARBA00000370"/>
    </source>
</evidence>
<dbReference type="GO" id="GO:0004619">
    <property type="term" value="F:phosphoglycerate mutase activity"/>
    <property type="evidence" value="ECO:0007669"/>
    <property type="project" value="UniProtKB-EC"/>
</dbReference>
<dbReference type="Pfam" id="PF01676">
    <property type="entry name" value="Metalloenzyme"/>
    <property type="match status" value="1"/>
</dbReference>
<dbReference type="EMBL" id="JAGUCO010000002">
    <property type="protein sequence ID" value="MBS2097577.1"/>
    <property type="molecule type" value="Genomic_DNA"/>
</dbReference>
<evidence type="ECO:0000256" key="2">
    <source>
        <dbReference type="ARBA" id="ARBA00002315"/>
    </source>
</evidence>
<evidence type="ECO:0000256" key="3">
    <source>
        <dbReference type="ARBA" id="ARBA00004921"/>
    </source>
</evidence>
<reference evidence="8 9" key="1">
    <citation type="journal article" date="2015" name="Int. J. Syst. Evol. Microbiol.">
        <title>Carboxylicivirga linearis sp. nov., isolated from a sea cucumber culture pond.</title>
        <authorList>
            <person name="Wang F.Q."/>
            <person name="Zhou Y.X."/>
            <person name="Lin X.Z."/>
            <person name="Chen G.J."/>
            <person name="Du Z.J."/>
        </authorList>
    </citation>
    <scope>NUCLEOTIDE SEQUENCE [LARGE SCALE GENOMIC DNA]</scope>
    <source>
        <strain evidence="8 9">FB218</strain>
    </source>
</reference>
<comment type="pathway">
    <text evidence="3">Carbohydrate degradation.</text>
</comment>
<keyword evidence="9" id="KW-1185">Reference proteome</keyword>
<comment type="similarity">
    <text evidence="4">Belongs to the BPG-independent phosphoglycerate mutase family. A-PGAM subfamily.</text>
</comment>
<organism evidence="8 9">
    <name type="scientific">Carboxylicivirga linearis</name>
    <dbReference type="NCBI Taxonomy" id="1628157"/>
    <lineage>
        <taxon>Bacteria</taxon>
        <taxon>Pseudomonadati</taxon>
        <taxon>Bacteroidota</taxon>
        <taxon>Bacteroidia</taxon>
        <taxon>Marinilabiliales</taxon>
        <taxon>Marinilabiliaceae</taxon>
        <taxon>Carboxylicivirga</taxon>
    </lineage>
</organism>
<dbReference type="Proteomes" id="UP000708576">
    <property type="component" value="Unassembled WGS sequence"/>
</dbReference>
<dbReference type="Gene3D" id="3.40.720.10">
    <property type="entry name" value="Alkaline Phosphatase, subunit A"/>
    <property type="match status" value="2"/>
</dbReference>
<evidence type="ECO:0000256" key="5">
    <source>
        <dbReference type="ARBA" id="ARBA00023152"/>
    </source>
</evidence>
<evidence type="ECO:0000256" key="6">
    <source>
        <dbReference type="ARBA" id="ARBA00023235"/>
    </source>
</evidence>
<proteinExistence type="inferred from homology"/>
<dbReference type="CDD" id="cd16011">
    <property type="entry name" value="iPGM_like"/>
    <property type="match status" value="1"/>
</dbReference>
<dbReference type="InterPro" id="IPR017850">
    <property type="entry name" value="Alkaline_phosphatase_core_sf"/>
</dbReference>
<evidence type="ECO:0000313" key="8">
    <source>
        <dbReference type="EMBL" id="MBS2097577.1"/>
    </source>
</evidence>
<protein>
    <submittedName>
        <fullName evidence="8">Cofactor-independent phosphoglycerate mutase</fullName>
        <ecNumber evidence="8">5.4.2.12</ecNumber>
    </submittedName>
</protein>
<feature type="domain" description="Metalloenzyme" evidence="7">
    <location>
        <begin position="1"/>
        <end position="396"/>
    </location>
</feature>